<evidence type="ECO:0000313" key="2">
    <source>
        <dbReference type="Proteomes" id="UP000178129"/>
    </source>
</evidence>
<dbReference type="AlphaFoldDB" id="A0A1E1KFE5"/>
<organism evidence="1 2">
    <name type="scientific">Rhynchosporium graminicola</name>
    <dbReference type="NCBI Taxonomy" id="2792576"/>
    <lineage>
        <taxon>Eukaryota</taxon>
        <taxon>Fungi</taxon>
        <taxon>Dikarya</taxon>
        <taxon>Ascomycota</taxon>
        <taxon>Pezizomycotina</taxon>
        <taxon>Leotiomycetes</taxon>
        <taxon>Helotiales</taxon>
        <taxon>Ploettnerulaceae</taxon>
        <taxon>Rhynchosporium</taxon>
    </lineage>
</organism>
<evidence type="ECO:0000313" key="1">
    <source>
        <dbReference type="EMBL" id="CZS96721.1"/>
    </source>
</evidence>
<name>A0A1E1KFE5_9HELO</name>
<comment type="caution">
    <text evidence="1">The sequence shown here is derived from an EMBL/GenBank/DDBJ whole genome shotgun (WGS) entry which is preliminary data.</text>
</comment>
<reference evidence="2" key="1">
    <citation type="submission" date="2016-03" db="EMBL/GenBank/DDBJ databases">
        <authorList>
            <person name="Ploux O."/>
        </authorList>
    </citation>
    <scope>NUCLEOTIDE SEQUENCE [LARGE SCALE GENOMIC DNA]</scope>
    <source>
        <strain evidence="2">UK7</strain>
    </source>
</reference>
<dbReference type="Proteomes" id="UP000178129">
    <property type="component" value="Unassembled WGS sequence"/>
</dbReference>
<sequence>MGELGIDGGVGGMYAGSFTCTFELDSKAINEIACPVPGSGGMRRNLRLRISGIRRAIYVQNVVTERELEVDASEYLYDVFEEGKVRGQGCRTSKIAGELQWTSEAEAVRRDSRITLVQSLHTVLFYVLTEGLTIEFPQPPNVLM</sequence>
<proteinExistence type="predicted"/>
<gene>
    <name evidence="1" type="ORF">RCO7_02573</name>
</gene>
<keyword evidence="2" id="KW-1185">Reference proteome</keyword>
<dbReference type="InParanoid" id="A0A1E1KFE5"/>
<accession>A0A1E1KFE5</accession>
<protein>
    <submittedName>
        <fullName evidence="1">Uncharacterized protein</fullName>
    </submittedName>
</protein>
<dbReference type="EMBL" id="FJUW01000012">
    <property type="protein sequence ID" value="CZS96721.1"/>
    <property type="molecule type" value="Genomic_DNA"/>
</dbReference>